<comment type="similarity">
    <text evidence="7">Belongs to the HemG family.</text>
</comment>
<dbReference type="InterPro" id="IPR044264">
    <property type="entry name" value="HemG"/>
</dbReference>
<feature type="domain" description="Flavodoxin-like" evidence="8">
    <location>
        <begin position="5"/>
        <end position="181"/>
    </location>
</feature>
<evidence type="ECO:0000256" key="4">
    <source>
        <dbReference type="ARBA" id="ARBA00023002"/>
    </source>
</evidence>
<proteinExistence type="inferred from homology"/>
<dbReference type="InterPro" id="IPR008254">
    <property type="entry name" value="Flavodoxin/NO_synth"/>
</dbReference>
<keyword evidence="5" id="KW-0472">Membrane</keyword>
<evidence type="ECO:0000256" key="5">
    <source>
        <dbReference type="ARBA" id="ARBA00023136"/>
    </source>
</evidence>
<reference evidence="9 10" key="1">
    <citation type="journal article" date="2021" name="Microbiol. Spectr.">
        <title>A Single Bacterium Capable of Oxidation and Reduction of Iron at Circumneutral pH.</title>
        <authorList>
            <person name="Kato S."/>
            <person name="Ohkuma M."/>
        </authorList>
    </citation>
    <scope>NUCLEOTIDE SEQUENCE [LARGE SCALE GENOMIC DNA]</scope>
    <source>
        <strain evidence="9 10">MIZ03</strain>
    </source>
</reference>
<dbReference type="InterPro" id="IPR029039">
    <property type="entry name" value="Flavoprotein-like_sf"/>
</dbReference>
<dbReference type="RefSeq" id="WP_223907229.1">
    <property type="nucleotide sequence ID" value="NZ_AP024238.1"/>
</dbReference>
<evidence type="ECO:0000256" key="7">
    <source>
        <dbReference type="HAMAP-Rule" id="MF_00853"/>
    </source>
</evidence>
<dbReference type="NCBIfam" id="NF008316">
    <property type="entry name" value="PRK11104.1"/>
    <property type="match status" value="1"/>
</dbReference>
<dbReference type="InterPro" id="IPR026816">
    <property type="entry name" value="Flavodoxin_dom"/>
</dbReference>
<evidence type="ECO:0000256" key="1">
    <source>
        <dbReference type="ARBA" id="ARBA00022630"/>
    </source>
</evidence>
<evidence type="ECO:0000256" key="3">
    <source>
        <dbReference type="ARBA" id="ARBA00022741"/>
    </source>
</evidence>
<dbReference type="PANTHER" id="PTHR38030:SF2">
    <property type="entry name" value="PROTOPORPHYRINOGEN IX DEHYDROGENASE [QUINONE]"/>
    <property type="match status" value="1"/>
</dbReference>
<keyword evidence="2 7" id="KW-0288">FMN</keyword>
<comment type="catalytic activity">
    <reaction evidence="7">
        <text>protoporphyrinogen IX + 3 a menaquinone = protoporphyrin IX + 3 a menaquinol</text>
        <dbReference type="Rhea" id="RHEA:27409"/>
        <dbReference type="Rhea" id="RHEA-COMP:9537"/>
        <dbReference type="Rhea" id="RHEA-COMP:9539"/>
        <dbReference type="ChEBI" id="CHEBI:16374"/>
        <dbReference type="ChEBI" id="CHEBI:18151"/>
        <dbReference type="ChEBI" id="CHEBI:57306"/>
        <dbReference type="ChEBI" id="CHEBI:57307"/>
        <dbReference type="EC" id="1.3.5.3"/>
    </reaction>
</comment>
<dbReference type="PANTHER" id="PTHR38030">
    <property type="entry name" value="PROTOPORPHYRINOGEN IX DEHYDROGENASE [MENAQUINONE]"/>
    <property type="match status" value="1"/>
</dbReference>
<keyword evidence="4 7" id="KW-0560">Oxidoreductase</keyword>
<evidence type="ECO:0000256" key="6">
    <source>
        <dbReference type="ARBA" id="ARBA00023244"/>
    </source>
</evidence>
<keyword evidence="6 7" id="KW-0627">Porphyrin biosynthesis</keyword>
<dbReference type="SUPFAM" id="SSF52218">
    <property type="entry name" value="Flavoproteins"/>
    <property type="match status" value="1"/>
</dbReference>
<comment type="pathway">
    <text evidence="7">Porphyrin-containing compound metabolism; protoporphyrin-IX biosynthesis; protoporphyrin-IX from protoporphyrinogen-IX: step 1/1.</text>
</comment>
<keyword evidence="7" id="KW-1003">Cell membrane</keyword>
<dbReference type="EC" id="1.3.5.3" evidence="7"/>
<keyword evidence="1 7" id="KW-0285">Flavoprotein</keyword>
<evidence type="ECO:0000256" key="2">
    <source>
        <dbReference type="ARBA" id="ARBA00022643"/>
    </source>
</evidence>
<evidence type="ECO:0000313" key="9">
    <source>
        <dbReference type="EMBL" id="BCO25490.1"/>
    </source>
</evidence>
<keyword evidence="3 7" id="KW-0547">Nucleotide-binding</keyword>
<dbReference type="HAMAP" id="MF_00853">
    <property type="entry name" value="HemG"/>
    <property type="match status" value="1"/>
</dbReference>
<accession>A0ABN6D0C0</accession>
<comment type="cofactor">
    <cofactor evidence="7">
        <name>FMN</name>
        <dbReference type="ChEBI" id="CHEBI:58210"/>
    </cofactor>
    <text evidence="7">Binds 1 FMN non-covalently per subunit.</text>
</comment>
<dbReference type="Gene3D" id="3.40.50.360">
    <property type="match status" value="1"/>
</dbReference>
<comment type="function">
    <text evidence="7">Catalyzes the 6-electron oxidation of protoporphyrinogen IX to form protoporphyrin IX; under anaerobic conditions uses menaquinone as an electron acceptor, under aerobic conditions uses ubiquinone as an electron acceptor.</text>
</comment>
<keyword evidence="10" id="KW-1185">Reference proteome</keyword>
<comment type="subcellular location">
    <subcellularLocation>
        <location evidence="7">Cell membrane</location>
        <topology evidence="7">Peripheral membrane protein</topology>
    </subcellularLocation>
</comment>
<dbReference type="Pfam" id="PF12724">
    <property type="entry name" value="Flavodoxin_5"/>
    <property type="match status" value="1"/>
</dbReference>
<protein>
    <recommendedName>
        <fullName evidence="7">Protoporphyrinogen IX dehydrogenase [quinone]</fullName>
        <ecNumber evidence="7">1.3.5.3</ecNumber>
    </recommendedName>
    <alternativeName>
        <fullName evidence="7">Protoporphyrinogen IX dehydrogenase [menaquinone]</fullName>
    </alternativeName>
    <alternativeName>
        <fullName evidence="7">Protoporphyrinogen IX dehydrogenase [ubiquinone]</fullName>
    </alternativeName>
    <alternativeName>
        <fullName evidence="7">Protoporphyrinogen oxidase</fullName>
        <shortName evidence="7">PPO</shortName>
    </alternativeName>
</protein>
<name>A0ABN6D0C0_9BURK</name>
<gene>
    <name evidence="7" type="primary">hemG</name>
    <name evidence="9" type="ORF">MIZ03_0351</name>
</gene>
<evidence type="ECO:0000259" key="8">
    <source>
        <dbReference type="PROSITE" id="PS50902"/>
    </source>
</evidence>
<organism evidence="9 10">
    <name type="scientific">Rhodoferax lithotrophicus</name>
    <dbReference type="NCBI Taxonomy" id="2798804"/>
    <lineage>
        <taxon>Bacteria</taxon>
        <taxon>Pseudomonadati</taxon>
        <taxon>Pseudomonadota</taxon>
        <taxon>Betaproteobacteria</taxon>
        <taxon>Burkholderiales</taxon>
        <taxon>Comamonadaceae</taxon>
        <taxon>Rhodoferax</taxon>
    </lineage>
</organism>
<evidence type="ECO:0000313" key="10">
    <source>
        <dbReference type="Proteomes" id="UP000824366"/>
    </source>
</evidence>
<dbReference type="Proteomes" id="UP000824366">
    <property type="component" value="Chromosome"/>
</dbReference>
<sequence length="181" mass="20210">MTERILIAYSTIDGHTLHICERLAHVLQALGAKTVIKNIDQEPPQALDGYDRVVIGASIRYGHHRPNVAAFIAQHLAALQSRPSAFFSVNVVARKPNKNTPQTNPYARKFLQSIDWQPPLAAVFAGRLDYPRYGFVDRQMIRLIMLITHGPTDTTRSFEFTDWAQVDAFAHALCALPSSSS</sequence>
<comment type="catalytic activity">
    <reaction evidence="7">
        <text>protoporphyrinogen IX + 3 a ubiquinone = protoporphyrin IX + 3 a ubiquinol</text>
        <dbReference type="Rhea" id="RHEA:63936"/>
        <dbReference type="Rhea" id="RHEA-COMP:9565"/>
        <dbReference type="Rhea" id="RHEA-COMP:9566"/>
        <dbReference type="ChEBI" id="CHEBI:16389"/>
        <dbReference type="ChEBI" id="CHEBI:17976"/>
        <dbReference type="ChEBI" id="CHEBI:57306"/>
        <dbReference type="ChEBI" id="CHEBI:57307"/>
    </reaction>
</comment>
<dbReference type="InterPro" id="IPR052200">
    <property type="entry name" value="Protoporphyrinogen_IX_DH"/>
</dbReference>
<comment type="catalytic activity">
    <reaction evidence="7">
        <text>protoporphyrinogen IX + 3 a quinone = protoporphyrin IX + 3 a quinol</text>
        <dbReference type="Rhea" id="RHEA:65032"/>
        <dbReference type="ChEBI" id="CHEBI:24646"/>
        <dbReference type="ChEBI" id="CHEBI:57306"/>
        <dbReference type="ChEBI" id="CHEBI:57307"/>
        <dbReference type="ChEBI" id="CHEBI:132124"/>
        <dbReference type="EC" id="1.3.5.3"/>
    </reaction>
</comment>
<dbReference type="EMBL" id="AP024238">
    <property type="protein sequence ID" value="BCO25490.1"/>
    <property type="molecule type" value="Genomic_DNA"/>
</dbReference>
<dbReference type="PROSITE" id="PS50902">
    <property type="entry name" value="FLAVODOXIN_LIKE"/>
    <property type="match status" value="1"/>
</dbReference>